<sequence length="367" mass="41104">MSNQSGLFCPLQLGKCYLKNRVILCPLTRFRADVGAVPSSLMKEYYTQRASVPGTLLITEATSISEDARGFDKVPGIWNQDQIAAWKTIVDAVHSKNSFIWLQLWATGRAAEPGFNCVSSSSIQIPPQEDPNEIYPVPRSLTSMEVENFINQYVLAAENAMNCGFDGVEIHGANGFLIDQFTQESCNKRTDEWGGSLEKRARFGLEVTKRIISKIGADRVGIKLSPWSTYLGMGVMEDLVPQFEYIIKQLHEMNVAYLHLANSRWVESKSHPDVDNETFVRMWGKAKPIIIAGGYNGESARKVVEDTYAGHNNIAVGFGRHFLANPDLPFRLRHGIQLAPYDRETFYGPGSEGYTDYPFSSEFIDSH</sequence>
<evidence type="ECO:0000313" key="3">
    <source>
        <dbReference type="Proteomes" id="UP000016922"/>
    </source>
</evidence>
<gene>
    <name evidence="2" type="ORF">GLAREA_05926</name>
</gene>
<dbReference type="SUPFAM" id="SSF51395">
    <property type="entry name" value="FMN-linked oxidoreductases"/>
    <property type="match status" value="1"/>
</dbReference>
<dbReference type="FunFam" id="3.20.20.70:FF:000138">
    <property type="entry name" value="NADPH dehydrogenase 1"/>
    <property type="match status" value="1"/>
</dbReference>
<evidence type="ECO:0000313" key="2">
    <source>
        <dbReference type="EMBL" id="EPE32914.1"/>
    </source>
</evidence>
<protein>
    <submittedName>
        <fullName evidence="2">FMN-linked oxidoreductase</fullName>
    </submittedName>
</protein>
<dbReference type="GO" id="GO:0003959">
    <property type="term" value="F:NADPH dehydrogenase activity"/>
    <property type="evidence" value="ECO:0007669"/>
    <property type="project" value="TreeGrafter"/>
</dbReference>
<dbReference type="PANTHER" id="PTHR22893:SF91">
    <property type="entry name" value="NADPH DEHYDROGENASE 2-RELATED"/>
    <property type="match status" value="1"/>
</dbReference>
<dbReference type="InterPro" id="IPR045247">
    <property type="entry name" value="Oye-like"/>
</dbReference>
<dbReference type="Pfam" id="PF00724">
    <property type="entry name" value="Oxidored_FMN"/>
    <property type="match status" value="1"/>
</dbReference>
<dbReference type="InterPro" id="IPR013785">
    <property type="entry name" value="Aldolase_TIM"/>
</dbReference>
<organism evidence="2 3">
    <name type="scientific">Glarea lozoyensis (strain ATCC 20868 / MF5171)</name>
    <dbReference type="NCBI Taxonomy" id="1116229"/>
    <lineage>
        <taxon>Eukaryota</taxon>
        <taxon>Fungi</taxon>
        <taxon>Dikarya</taxon>
        <taxon>Ascomycota</taxon>
        <taxon>Pezizomycotina</taxon>
        <taxon>Leotiomycetes</taxon>
        <taxon>Helotiales</taxon>
        <taxon>Helotiaceae</taxon>
        <taxon>Glarea</taxon>
    </lineage>
</organism>
<dbReference type="GO" id="GO:0010181">
    <property type="term" value="F:FMN binding"/>
    <property type="evidence" value="ECO:0007669"/>
    <property type="project" value="InterPro"/>
</dbReference>
<dbReference type="STRING" id="1116229.S3D6Z9"/>
<dbReference type="EMBL" id="KE145358">
    <property type="protein sequence ID" value="EPE32914.1"/>
    <property type="molecule type" value="Genomic_DNA"/>
</dbReference>
<reference evidence="2 3" key="1">
    <citation type="journal article" date="2013" name="BMC Genomics">
        <title>Genomics-driven discovery of the pneumocandin biosynthetic gene cluster in the fungus Glarea lozoyensis.</title>
        <authorList>
            <person name="Chen L."/>
            <person name="Yue Q."/>
            <person name="Zhang X."/>
            <person name="Xiang M."/>
            <person name="Wang C."/>
            <person name="Li S."/>
            <person name="Che Y."/>
            <person name="Ortiz-Lopez F.J."/>
            <person name="Bills G.F."/>
            <person name="Liu X."/>
            <person name="An Z."/>
        </authorList>
    </citation>
    <scope>NUCLEOTIDE SEQUENCE [LARGE SCALE GENOMIC DNA]</scope>
    <source>
        <strain evidence="3">ATCC 20868 / MF5171</strain>
    </source>
</reference>
<keyword evidence="3" id="KW-1185">Reference proteome</keyword>
<dbReference type="OMA" id="DQFWQDV"/>
<evidence type="ECO:0000259" key="1">
    <source>
        <dbReference type="Pfam" id="PF00724"/>
    </source>
</evidence>
<dbReference type="eggNOG" id="KOG0134">
    <property type="taxonomic scope" value="Eukaryota"/>
</dbReference>
<name>S3D6Z9_GLAL2</name>
<dbReference type="RefSeq" id="XP_008079531.1">
    <property type="nucleotide sequence ID" value="XM_008081340.1"/>
</dbReference>
<feature type="domain" description="NADH:flavin oxidoreductase/NADH oxidase N-terminal" evidence="1">
    <location>
        <begin position="7"/>
        <end position="337"/>
    </location>
</feature>
<dbReference type="PANTHER" id="PTHR22893">
    <property type="entry name" value="NADH OXIDOREDUCTASE-RELATED"/>
    <property type="match status" value="1"/>
</dbReference>
<dbReference type="AlphaFoldDB" id="S3D6Z9"/>
<dbReference type="CDD" id="cd02933">
    <property type="entry name" value="OYE_like_FMN"/>
    <property type="match status" value="1"/>
</dbReference>
<dbReference type="HOGENOM" id="CLU_012153_0_0_1"/>
<dbReference type="OrthoDB" id="276546at2759"/>
<accession>S3D6Z9</accession>
<dbReference type="Gene3D" id="3.20.20.70">
    <property type="entry name" value="Aldolase class I"/>
    <property type="match status" value="1"/>
</dbReference>
<dbReference type="Proteomes" id="UP000016922">
    <property type="component" value="Unassembled WGS sequence"/>
</dbReference>
<dbReference type="InterPro" id="IPR001155">
    <property type="entry name" value="OxRdtase_FMN_N"/>
</dbReference>
<dbReference type="KEGG" id="glz:GLAREA_05926"/>
<dbReference type="GeneID" id="19464980"/>
<proteinExistence type="predicted"/>